<evidence type="ECO:0000256" key="1">
    <source>
        <dbReference type="SAM" id="MobiDB-lite"/>
    </source>
</evidence>
<evidence type="ECO:0000313" key="3">
    <source>
        <dbReference type="Proteomes" id="UP000664132"/>
    </source>
</evidence>
<name>A0A8H7WCQ0_9HELO</name>
<proteinExistence type="predicted"/>
<gene>
    <name evidence="2" type="ORF">IFR04_004425</name>
</gene>
<dbReference type="Proteomes" id="UP000664132">
    <property type="component" value="Unassembled WGS sequence"/>
</dbReference>
<dbReference type="OrthoDB" id="10486885at2759"/>
<protein>
    <submittedName>
        <fullName evidence="2">Uncharacterized protein</fullName>
    </submittedName>
</protein>
<feature type="region of interest" description="Disordered" evidence="1">
    <location>
        <begin position="143"/>
        <end position="171"/>
    </location>
</feature>
<feature type="region of interest" description="Disordered" evidence="1">
    <location>
        <begin position="106"/>
        <end position="127"/>
    </location>
</feature>
<feature type="compositionally biased region" description="Basic and acidic residues" evidence="1">
    <location>
        <begin position="154"/>
        <end position="163"/>
    </location>
</feature>
<sequence length="189" mass="21997">MPSKYEKWTDDEFKTECKKKNIVPYAKVIRSEMIISLVDNDHKKQLKKVTSRRSRYYDDDPQGEKEVQQINSEHELRRTHTEIALAVRAKRLEDYALSSMEDNSCIKDDSVDQSQTTTSPQPMFPFRHSNINNRAQIEGDAFGLKSNTMPVTGRGDDKQDEKLFLTPDADSERLRQEMLSLEDFMENTD</sequence>
<dbReference type="AlphaFoldDB" id="A0A8H7WCQ0"/>
<accession>A0A8H7WCQ0</accession>
<dbReference type="EMBL" id="JAFJYH010000049">
    <property type="protein sequence ID" value="KAG4422401.1"/>
    <property type="molecule type" value="Genomic_DNA"/>
</dbReference>
<keyword evidence="3" id="KW-1185">Reference proteome</keyword>
<organism evidence="2 3">
    <name type="scientific">Cadophora malorum</name>
    <dbReference type="NCBI Taxonomy" id="108018"/>
    <lineage>
        <taxon>Eukaryota</taxon>
        <taxon>Fungi</taxon>
        <taxon>Dikarya</taxon>
        <taxon>Ascomycota</taxon>
        <taxon>Pezizomycotina</taxon>
        <taxon>Leotiomycetes</taxon>
        <taxon>Helotiales</taxon>
        <taxon>Ploettnerulaceae</taxon>
        <taxon>Cadophora</taxon>
    </lineage>
</organism>
<feature type="region of interest" description="Disordered" evidence="1">
    <location>
        <begin position="48"/>
        <end position="67"/>
    </location>
</feature>
<reference evidence="2" key="1">
    <citation type="submission" date="2021-02" db="EMBL/GenBank/DDBJ databases">
        <title>Genome sequence Cadophora malorum strain M34.</title>
        <authorList>
            <person name="Stefanovic E."/>
            <person name="Vu D."/>
            <person name="Scully C."/>
            <person name="Dijksterhuis J."/>
            <person name="Roader J."/>
            <person name="Houbraken J."/>
        </authorList>
    </citation>
    <scope>NUCLEOTIDE SEQUENCE</scope>
    <source>
        <strain evidence="2">M34</strain>
    </source>
</reference>
<feature type="compositionally biased region" description="Polar residues" evidence="1">
    <location>
        <begin position="112"/>
        <end position="121"/>
    </location>
</feature>
<comment type="caution">
    <text evidence="2">The sequence shown here is derived from an EMBL/GenBank/DDBJ whole genome shotgun (WGS) entry which is preliminary data.</text>
</comment>
<evidence type="ECO:0000313" key="2">
    <source>
        <dbReference type="EMBL" id="KAG4422401.1"/>
    </source>
</evidence>
<feature type="compositionally biased region" description="Basic and acidic residues" evidence="1">
    <location>
        <begin position="55"/>
        <end position="67"/>
    </location>
</feature>